<sequence length="328" mass="37402">MTDTFEKCRYYKKRIDTLRPFSPETLASLKEYFRVGLTYTSNAIEGNSLTESETKVLIEDGLTVSGKPLRDIYEALGHAKAYGYIYDILSARTITEDHIKTLHRLFYDQIDKGNAGIYRTERVVVTRSHYPLPKPDQIPDRMKEYIDWFNAHEKTTDPVKFAALSHQKFVFIHPFIDGNGRVARLIMNLALLHAGYQICIIPPILRHEYIGSLELAHKDTKPFIEFIAGRIVETEKDILRLFGESTALHEGAMQKNEGVNSKVSLENEGVNAVCRLITEQPGLNTRDLAELTGKSRSSVERYIRILKANSRIEFRGAAKNGGYYPQNE</sequence>
<keyword evidence="7" id="KW-1133">Transmembrane helix</keyword>
<dbReference type="InterPro" id="IPR040198">
    <property type="entry name" value="Fido_containing"/>
</dbReference>
<keyword evidence="5" id="KW-0802">TPR repeat</keyword>
<gene>
    <name evidence="10" type="ORF">SDC9_50303</name>
</gene>
<comment type="subcellular location">
    <subcellularLocation>
        <location evidence="1">Membrane</location>
        <topology evidence="1">Single-pass membrane protein</topology>
    </subcellularLocation>
</comment>
<dbReference type="EMBL" id="VSSQ01001003">
    <property type="protein sequence ID" value="MPM04036.1"/>
    <property type="molecule type" value="Genomic_DNA"/>
</dbReference>
<dbReference type="InterPro" id="IPR036388">
    <property type="entry name" value="WH-like_DNA-bd_sf"/>
</dbReference>
<dbReference type="PANTHER" id="PTHR13504:SF34">
    <property type="entry name" value="PROTEIN ADENYLYLTRANSFERASE FICD"/>
    <property type="match status" value="1"/>
</dbReference>
<accession>A0A644WJH7</accession>
<dbReference type="Pfam" id="PF02661">
    <property type="entry name" value="Fic"/>
    <property type="match status" value="1"/>
</dbReference>
<dbReference type="Gene3D" id="1.10.3290.10">
    <property type="entry name" value="Fido-like domain"/>
    <property type="match status" value="1"/>
</dbReference>
<evidence type="ECO:0000256" key="5">
    <source>
        <dbReference type="ARBA" id="ARBA00022803"/>
    </source>
</evidence>
<keyword evidence="8" id="KW-0472">Membrane</keyword>
<evidence type="ECO:0000313" key="10">
    <source>
        <dbReference type="EMBL" id="MPM04036.1"/>
    </source>
</evidence>
<evidence type="ECO:0000256" key="4">
    <source>
        <dbReference type="ARBA" id="ARBA00022741"/>
    </source>
</evidence>
<evidence type="ECO:0000256" key="8">
    <source>
        <dbReference type="ARBA" id="ARBA00023136"/>
    </source>
</evidence>
<dbReference type="InterPro" id="IPR036597">
    <property type="entry name" value="Fido-like_dom_sf"/>
</dbReference>
<dbReference type="GO" id="GO:0016020">
    <property type="term" value="C:membrane"/>
    <property type="evidence" value="ECO:0007669"/>
    <property type="project" value="UniProtKB-SubCell"/>
</dbReference>
<comment type="caution">
    <text evidence="10">The sequence shown here is derived from an EMBL/GenBank/DDBJ whole genome shotgun (WGS) entry which is preliminary data.</text>
</comment>
<keyword evidence="4" id="KW-0547">Nucleotide-binding</keyword>
<keyword evidence="2" id="KW-0812">Transmembrane</keyword>
<dbReference type="GO" id="GO:0005524">
    <property type="term" value="F:ATP binding"/>
    <property type="evidence" value="ECO:0007669"/>
    <property type="project" value="UniProtKB-KW"/>
</dbReference>
<name>A0A644WJH7_9ZZZZ</name>
<organism evidence="10">
    <name type="scientific">bioreactor metagenome</name>
    <dbReference type="NCBI Taxonomy" id="1076179"/>
    <lineage>
        <taxon>unclassified sequences</taxon>
        <taxon>metagenomes</taxon>
        <taxon>ecological metagenomes</taxon>
    </lineage>
</organism>
<dbReference type="SUPFAM" id="SSF140931">
    <property type="entry name" value="Fic-like"/>
    <property type="match status" value="1"/>
</dbReference>
<dbReference type="InterPro" id="IPR003812">
    <property type="entry name" value="Fido"/>
</dbReference>
<evidence type="ECO:0000256" key="3">
    <source>
        <dbReference type="ARBA" id="ARBA00022737"/>
    </source>
</evidence>
<dbReference type="Gene3D" id="1.10.10.10">
    <property type="entry name" value="Winged helix-like DNA-binding domain superfamily/Winged helix DNA-binding domain"/>
    <property type="match status" value="1"/>
</dbReference>
<dbReference type="AlphaFoldDB" id="A0A644WJH7"/>
<feature type="domain" description="Fido" evidence="9">
    <location>
        <begin position="94"/>
        <end position="229"/>
    </location>
</feature>
<dbReference type="PROSITE" id="PS51459">
    <property type="entry name" value="FIDO"/>
    <property type="match status" value="1"/>
</dbReference>
<dbReference type="PANTHER" id="PTHR13504">
    <property type="entry name" value="FIDO DOMAIN-CONTAINING PROTEIN DDB_G0283145"/>
    <property type="match status" value="1"/>
</dbReference>
<keyword evidence="6" id="KW-0067">ATP-binding</keyword>
<reference evidence="10" key="1">
    <citation type="submission" date="2019-08" db="EMBL/GenBank/DDBJ databases">
        <authorList>
            <person name="Kucharzyk K."/>
            <person name="Murdoch R.W."/>
            <person name="Higgins S."/>
            <person name="Loffler F."/>
        </authorList>
    </citation>
    <scope>NUCLEOTIDE SEQUENCE</scope>
</reference>
<evidence type="ECO:0000259" key="9">
    <source>
        <dbReference type="PROSITE" id="PS51459"/>
    </source>
</evidence>
<keyword evidence="3" id="KW-0677">Repeat</keyword>
<evidence type="ECO:0000256" key="2">
    <source>
        <dbReference type="ARBA" id="ARBA00022692"/>
    </source>
</evidence>
<protein>
    <recommendedName>
        <fullName evidence="9">Fido domain-containing protein</fullName>
    </recommendedName>
</protein>
<evidence type="ECO:0000256" key="1">
    <source>
        <dbReference type="ARBA" id="ARBA00004167"/>
    </source>
</evidence>
<evidence type="ECO:0000256" key="7">
    <source>
        <dbReference type="ARBA" id="ARBA00022989"/>
    </source>
</evidence>
<evidence type="ECO:0000256" key="6">
    <source>
        <dbReference type="ARBA" id="ARBA00022840"/>
    </source>
</evidence>
<proteinExistence type="predicted"/>